<dbReference type="AlphaFoldDB" id="A0A1E3IA21"/>
<accession>A0A1E3IA21</accession>
<dbReference type="Proteomes" id="UP000094065">
    <property type="component" value="Unassembled WGS sequence"/>
</dbReference>
<organism evidence="1 2">
    <name type="scientific">Cryptococcus amylolentus CBS 6039</name>
    <dbReference type="NCBI Taxonomy" id="1295533"/>
    <lineage>
        <taxon>Eukaryota</taxon>
        <taxon>Fungi</taxon>
        <taxon>Dikarya</taxon>
        <taxon>Basidiomycota</taxon>
        <taxon>Agaricomycotina</taxon>
        <taxon>Tremellomycetes</taxon>
        <taxon>Tremellales</taxon>
        <taxon>Cryptococcaceae</taxon>
        <taxon>Cryptococcus</taxon>
    </lineage>
</organism>
<dbReference type="RefSeq" id="XP_018998424.1">
    <property type="nucleotide sequence ID" value="XM_019133719.1"/>
</dbReference>
<evidence type="ECO:0000313" key="1">
    <source>
        <dbReference type="EMBL" id="ODN84621.1"/>
    </source>
</evidence>
<sequence length="107" mass="12408">MRIETPSYWKNRWYHPTKDWYQPITDARSKSGRNFYDGMLQLSKEEWEEKIKANLVYKKLLAVPFDHFDAVRYIPDGRLASGINAGPTFPCLSGETPSGPVSLQRSR</sequence>
<name>A0A1E3IA21_9TREE</name>
<protein>
    <submittedName>
        <fullName evidence="1">Uncharacterized protein</fullName>
    </submittedName>
</protein>
<dbReference type="EMBL" id="AWGJ01000001">
    <property type="protein sequence ID" value="ODN84621.1"/>
    <property type="molecule type" value="Genomic_DNA"/>
</dbReference>
<dbReference type="GeneID" id="30151839"/>
<evidence type="ECO:0000313" key="2">
    <source>
        <dbReference type="Proteomes" id="UP000094065"/>
    </source>
</evidence>
<reference evidence="1 2" key="1">
    <citation type="submission" date="2016-06" db="EMBL/GenBank/DDBJ databases">
        <title>Evolution of pathogenesis and genome organization in the Tremellales.</title>
        <authorList>
            <person name="Cuomo C."/>
            <person name="Litvintseva A."/>
            <person name="Heitman J."/>
            <person name="Chen Y."/>
            <person name="Sun S."/>
            <person name="Springer D."/>
            <person name="Dromer F."/>
            <person name="Young S."/>
            <person name="Zeng Q."/>
            <person name="Chapman S."/>
            <person name="Gujja S."/>
            <person name="Saif S."/>
            <person name="Birren B."/>
        </authorList>
    </citation>
    <scope>NUCLEOTIDE SEQUENCE [LARGE SCALE GENOMIC DNA]</scope>
    <source>
        <strain evidence="1 2">CBS 6039</strain>
    </source>
</reference>
<proteinExistence type="predicted"/>
<keyword evidence="2" id="KW-1185">Reference proteome</keyword>
<gene>
    <name evidence="1" type="ORF">L202_00530</name>
</gene>
<comment type="caution">
    <text evidence="1">The sequence shown here is derived from an EMBL/GenBank/DDBJ whole genome shotgun (WGS) entry which is preliminary data.</text>
</comment>
<dbReference type="OrthoDB" id="2578184at2759"/>